<dbReference type="InterPro" id="IPR048295">
    <property type="entry name" value="DUF4785_C"/>
</dbReference>
<comment type="caution">
    <text evidence="2">The sequence shown here is derived from an EMBL/GenBank/DDBJ whole genome shotgun (WGS) entry which is preliminary data.</text>
</comment>
<evidence type="ECO:0000313" key="3">
    <source>
        <dbReference type="Proteomes" id="UP000245206"/>
    </source>
</evidence>
<evidence type="ECO:0000259" key="1">
    <source>
        <dbReference type="Pfam" id="PF20943"/>
    </source>
</evidence>
<reference evidence="3" key="1">
    <citation type="journal article" date="2019" name="Microbiol. Immunol.">
        <title>Molecular and phenotypic characterization of Leptospira johnsonii sp. nov., Leptospira ellinghausenii sp. nov. and Leptospira ryugenii sp. nov. isolated from soil and water in Japan.</title>
        <authorList>
            <person name="Masuzawa T."/>
            <person name="Saito M."/>
            <person name="Nakao R."/>
            <person name="Nikaido Y."/>
            <person name="Matsumoto M."/>
            <person name="Ogawa M."/>
            <person name="Yokoyama M."/>
            <person name="Hidaka Y."/>
            <person name="Tomita J."/>
            <person name="Sakakibara K."/>
            <person name="Suzuki K."/>
            <person name="Yasuda S."/>
            <person name="Sato H."/>
            <person name="Yamaguchi M."/>
            <person name="Yoshida S.I."/>
            <person name="Koizumi N."/>
            <person name="Kawamura Y."/>
        </authorList>
    </citation>
    <scope>NUCLEOTIDE SEQUENCE [LARGE SCALE GENOMIC DNA]</scope>
    <source>
        <strain evidence="3">E18</strain>
    </source>
</reference>
<dbReference type="EMBL" id="BFAZ01000009">
    <property type="protein sequence ID" value="GBF43755.1"/>
    <property type="molecule type" value="Genomic_DNA"/>
</dbReference>
<dbReference type="Proteomes" id="UP000245206">
    <property type="component" value="Unassembled WGS sequence"/>
</dbReference>
<evidence type="ECO:0000313" key="2">
    <source>
        <dbReference type="EMBL" id="GBF43755.1"/>
    </source>
</evidence>
<dbReference type="AlphaFoldDB" id="A0A2P2DGI8"/>
<organism evidence="2 3">
    <name type="scientific">Leptospira ellinghausenii</name>
    <dbReference type="NCBI Taxonomy" id="1917822"/>
    <lineage>
        <taxon>Bacteria</taxon>
        <taxon>Pseudomonadati</taxon>
        <taxon>Spirochaetota</taxon>
        <taxon>Spirochaetia</taxon>
        <taxon>Leptospirales</taxon>
        <taxon>Leptospiraceae</taxon>
        <taxon>Leptospira</taxon>
    </lineage>
</organism>
<keyword evidence="3" id="KW-1185">Reference proteome</keyword>
<protein>
    <recommendedName>
        <fullName evidence="1">DUF4785 domain-containing protein</fullName>
    </recommendedName>
</protein>
<proteinExistence type="predicted"/>
<feature type="domain" description="DUF4785" evidence="1">
    <location>
        <begin position="252"/>
        <end position="326"/>
    </location>
</feature>
<name>A0A2P2DGI8_9LEPT</name>
<accession>A0A2P2DGI8</accession>
<sequence length="406" mass="46357">MKNIKKFSFAIILLVILLSFSKFIASEFFENKNSIYKSYVDLTKDPSLQMLKNDSSINAYSYNEAEGHAVNIEQVIEDYLVWSEYPPDSRPLSESHTDILNPIQIPVTNQSLPIVENGKVIDSGYSCIFQPEHHTVTESLTMRVFLSCNRTGKIEKERIKLVSSELVGKAGNQSIFPPSIDGNDSGNEGDSKAGDLIYTYRFIPRFTDWGDFYLTTKFQISSDPKNQIHTLTHHFFSSPVAPAKFTGKFDDYIKDGSLSIDFELNVVEKGRYTIEANLLTNDDEPIVYARKDQKLEIGKQKVTLLFFGKAIVKRRESGPYKITFLRGELNTDVIQEDLLLKSPSEVDRILKSIHDDRPKKKIIPYYTGSIETKSYSLSEFSEKSYDSEEKRNRLSELNLIKDKMVP</sequence>
<gene>
    <name evidence="2" type="ORF">LPTSP2_30580</name>
</gene>
<dbReference type="Pfam" id="PF20943">
    <property type="entry name" value="DUF4785_3rd"/>
    <property type="match status" value="1"/>
</dbReference>